<dbReference type="GO" id="GO:0005524">
    <property type="term" value="F:ATP binding"/>
    <property type="evidence" value="ECO:0007669"/>
    <property type="project" value="UniProtKB-KW"/>
</dbReference>
<dbReference type="InterPro" id="IPR027417">
    <property type="entry name" value="P-loop_NTPase"/>
</dbReference>
<dbReference type="Gene3D" id="1.10.8.60">
    <property type="match status" value="2"/>
</dbReference>
<evidence type="ECO:0000256" key="4">
    <source>
        <dbReference type="ARBA" id="ARBA00023186"/>
    </source>
</evidence>
<keyword evidence="4" id="KW-0143">Chaperone</keyword>
<keyword evidence="3" id="KW-0067">ATP-binding</keyword>
<protein>
    <submittedName>
        <fullName evidence="7">Chaperone protein ClpB</fullName>
    </submittedName>
</protein>
<dbReference type="Gene3D" id="3.40.50.300">
    <property type="entry name" value="P-loop containing nucleotide triphosphate hydrolases"/>
    <property type="match status" value="2"/>
</dbReference>
<evidence type="ECO:0000256" key="2">
    <source>
        <dbReference type="ARBA" id="ARBA00022741"/>
    </source>
</evidence>
<evidence type="ECO:0000313" key="7">
    <source>
        <dbReference type="EMBL" id="CEI58660.1"/>
    </source>
</evidence>
<dbReference type="PANTHER" id="PTHR11638">
    <property type="entry name" value="ATP-DEPENDENT CLP PROTEASE"/>
    <property type="match status" value="1"/>
</dbReference>
<dbReference type="InterPro" id="IPR003593">
    <property type="entry name" value="AAA+_ATPase"/>
</dbReference>
<reference evidence="7 8" key="1">
    <citation type="journal article" date="2015" name="Genome Biol. Evol.">
        <title>Genome evolution in the primary endosymbiont of whiteflies sheds light on their divergence.</title>
        <authorList>
            <person name="Santos-Garcia D."/>
            <person name="Vargas-Chavez C."/>
            <person name="Moya A."/>
            <person name="Latorre A."/>
            <person name="Silva"/>
            <person name="F J."/>
        </authorList>
    </citation>
    <scope>NUCLEOTIDE SEQUENCE [LARGE SCALE GENOMIC DNA]</scope>
    <source>
        <strain evidence="8">AD-VLC</strain>
    </source>
</reference>
<dbReference type="Pfam" id="PF23569">
    <property type="entry name" value="NBD_SMAX1"/>
    <property type="match status" value="1"/>
</dbReference>
<dbReference type="Pfam" id="PF10431">
    <property type="entry name" value="ClpB_D2-small"/>
    <property type="match status" value="1"/>
</dbReference>
<dbReference type="GO" id="GO:0005737">
    <property type="term" value="C:cytoplasm"/>
    <property type="evidence" value="ECO:0007669"/>
    <property type="project" value="TreeGrafter"/>
</dbReference>
<evidence type="ECO:0000256" key="1">
    <source>
        <dbReference type="ARBA" id="ARBA00022737"/>
    </source>
</evidence>
<dbReference type="Proteomes" id="UP000032800">
    <property type="component" value="Chromosome I"/>
</dbReference>
<evidence type="ECO:0000259" key="5">
    <source>
        <dbReference type="SMART" id="SM00382"/>
    </source>
</evidence>
<gene>
    <name evidence="7" type="primary">clpB</name>
    <name evidence="7" type="ORF">PAD_103</name>
</gene>
<dbReference type="EMBL" id="LN649255">
    <property type="protein sequence ID" value="CEI58660.1"/>
    <property type="molecule type" value="Genomic_DNA"/>
</dbReference>
<dbReference type="SMART" id="SM01086">
    <property type="entry name" value="ClpB_D2-small"/>
    <property type="match status" value="1"/>
</dbReference>
<dbReference type="SUPFAM" id="SSF52540">
    <property type="entry name" value="P-loop containing nucleoside triphosphate hydrolases"/>
    <property type="match status" value="2"/>
</dbReference>
<dbReference type="InterPro" id="IPR050130">
    <property type="entry name" value="ClpA_ClpB"/>
</dbReference>
<dbReference type="KEGG" id="plc:PAD_103"/>
<feature type="domain" description="AAA+ ATPase" evidence="5">
    <location>
        <begin position="386"/>
        <end position="505"/>
    </location>
</feature>
<evidence type="ECO:0000259" key="6">
    <source>
        <dbReference type="SMART" id="SM01086"/>
    </source>
</evidence>
<name>A0A8D9N7Z7_9GAMM</name>
<organism evidence="7 8">
    <name type="scientific">Candidatus Portiera aleyrodidarum</name>
    <name type="common">primary endosymbiont of Bemisia tabaci</name>
    <dbReference type="NCBI Taxonomy" id="91844"/>
    <lineage>
        <taxon>Bacteria</taxon>
        <taxon>Pseudomonadati</taxon>
        <taxon>Pseudomonadota</taxon>
        <taxon>Gammaproteobacteria</taxon>
        <taxon>Candidatus Johnevansiales</taxon>
        <taxon>Candidatus Johnevansiaceae</taxon>
        <taxon>Candidatus Portiera</taxon>
    </lineage>
</organism>
<dbReference type="InterPro" id="IPR019489">
    <property type="entry name" value="Clp_ATPase_C"/>
</dbReference>
<dbReference type="GO" id="GO:0016887">
    <property type="term" value="F:ATP hydrolysis activity"/>
    <property type="evidence" value="ECO:0007669"/>
    <property type="project" value="InterPro"/>
</dbReference>
<proteinExistence type="predicted"/>
<feature type="domain" description="AAA+ ATPase" evidence="5">
    <location>
        <begin position="36"/>
        <end position="172"/>
    </location>
</feature>
<dbReference type="AlphaFoldDB" id="A0A8D9N7Z7"/>
<sequence length="626" mass="72279">MYIMDITKSALKGKFDSLIGREAEIRRIIQVLQKRTKNIPLIIGESGVGKTAIVEILAKRIINGDVPQSIKNKKIYSIDMGALIFEAKLRVDFEEKIKSVIKNLSKEGKGRIILFIDNIAGLVKYTRYLGNMLYREKVNCVGATTFFEYIKFLEKDIVLNRMFQKIMVSEPSQEDTIVRLRRLKKRYELHHCVNLTTGAILAAVKLSNRYITNRKLPEKAIDLIDEAASLRRMGRDYYKTEVFDKIEWNLIQLKIEREVIEREVIEREKYNYSKKILSILKNKIKEISKECNSKKDLLNGASAYRIIYGLEKKKENKQDLTEEEIAEVLSIFTGIPIAKILESEIEKLKKMEDVLHKRIIGQIEAVHTVCNSVRRISIPGRKNKNKICSFLFIGPTGVGKTELCKVLSDLIFNTEEIVRIDLSDKNYISRLFFIRPFSVILLYNVDQFNSKILIQILETGIFIDNEGRHVYFRNTIIIIITNLGNEIIKRLAGESYTQLNFVVMELVTAHFNPDFIKIIDDFVIFNSLFINEINSIVSIKIKKLKTRLAKKNIKLELTQDVLEKISSFGFSPVYGASPIKKVIQKILEKPISKAMLYGTFIKGDIIKVVLEKDQFVFRKEILSQNQ</sequence>
<evidence type="ECO:0000256" key="3">
    <source>
        <dbReference type="ARBA" id="ARBA00022840"/>
    </source>
</evidence>
<dbReference type="SMART" id="SM00382">
    <property type="entry name" value="AAA"/>
    <property type="match status" value="2"/>
</dbReference>
<feature type="domain" description="Clp ATPase C-terminal" evidence="6">
    <location>
        <begin position="528"/>
        <end position="617"/>
    </location>
</feature>
<dbReference type="InterPro" id="IPR058680">
    <property type="entry name" value="NBD_SMAX1-like"/>
</dbReference>
<keyword evidence="1" id="KW-0677">Repeat</keyword>
<accession>A0A8D9N7Z7</accession>
<dbReference type="InterPro" id="IPR003959">
    <property type="entry name" value="ATPase_AAA_core"/>
</dbReference>
<keyword evidence="2" id="KW-0547">Nucleotide-binding</keyword>
<dbReference type="InterPro" id="IPR041546">
    <property type="entry name" value="ClpA/ClpB_AAA_lid"/>
</dbReference>
<dbReference type="Pfam" id="PF07724">
    <property type="entry name" value="AAA_2"/>
    <property type="match status" value="1"/>
</dbReference>
<dbReference type="Gene3D" id="4.10.860.10">
    <property type="entry name" value="UVR domain"/>
    <property type="match status" value="1"/>
</dbReference>
<dbReference type="CDD" id="cd00009">
    <property type="entry name" value="AAA"/>
    <property type="match status" value="1"/>
</dbReference>
<dbReference type="GO" id="GO:0034605">
    <property type="term" value="P:cellular response to heat"/>
    <property type="evidence" value="ECO:0007669"/>
    <property type="project" value="TreeGrafter"/>
</dbReference>
<dbReference type="PANTHER" id="PTHR11638:SF18">
    <property type="entry name" value="HEAT SHOCK PROTEIN 104"/>
    <property type="match status" value="1"/>
</dbReference>
<dbReference type="Pfam" id="PF17871">
    <property type="entry name" value="AAA_lid_9"/>
    <property type="match status" value="1"/>
</dbReference>
<evidence type="ECO:0000313" key="8">
    <source>
        <dbReference type="Proteomes" id="UP000032800"/>
    </source>
</evidence>